<organism evidence="1 2">
    <name type="scientific">Penicillium hetheringtonii</name>
    <dbReference type="NCBI Taxonomy" id="911720"/>
    <lineage>
        <taxon>Eukaryota</taxon>
        <taxon>Fungi</taxon>
        <taxon>Dikarya</taxon>
        <taxon>Ascomycota</taxon>
        <taxon>Pezizomycotina</taxon>
        <taxon>Eurotiomycetes</taxon>
        <taxon>Eurotiomycetidae</taxon>
        <taxon>Eurotiales</taxon>
        <taxon>Aspergillaceae</taxon>
        <taxon>Penicillium</taxon>
    </lineage>
</organism>
<dbReference type="SUPFAM" id="SSF57959">
    <property type="entry name" value="Leucine zipper domain"/>
    <property type="match status" value="1"/>
</dbReference>
<dbReference type="Proteomes" id="UP001216150">
    <property type="component" value="Unassembled WGS sequence"/>
</dbReference>
<dbReference type="EMBL" id="JAQJAC010000010">
    <property type="protein sequence ID" value="KAJ5568833.1"/>
    <property type="molecule type" value="Genomic_DNA"/>
</dbReference>
<dbReference type="AlphaFoldDB" id="A0AAD6GLQ2"/>
<dbReference type="CDD" id="cd14688">
    <property type="entry name" value="bZIP_YAP"/>
    <property type="match status" value="1"/>
</dbReference>
<evidence type="ECO:0008006" key="3">
    <source>
        <dbReference type="Google" id="ProtNLM"/>
    </source>
</evidence>
<accession>A0AAD6GLQ2</accession>
<reference evidence="1 2" key="1">
    <citation type="journal article" date="2023" name="IMA Fungus">
        <title>Comparative genomic study of the Penicillium genus elucidates a diverse pangenome and 15 lateral gene transfer events.</title>
        <authorList>
            <person name="Petersen C."/>
            <person name="Sorensen T."/>
            <person name="Nielsen M.R."/>
            <person name="Sondergaard T.E."/>
            <person name="Sorensen J.L."/>
            <person name="Fitzpatrick D.A."/>
            <person name="Frisvad J.C."/>
            <person name="Nielsen K.L."/>
        </authorList>
    </citation>
    <scope>NUCLEOTIDE SEQUENCE [LARGE SCALE GENOMIC DNA]</scope>
    <source>
        <strain evidence="1 2">IBT 29057</strain>
    </source>
</reference>
<name>A0AAD6GLQ2_9EURO</name>
<dbReference type="PANTHER" id="PTHR40618">
    <property type="entry name" value="B-ZIP TRANSCRIPTION FACTOR (EUROFUNG)-RELATED"/>
    <property type="match status" value="1"/>
</dbReference>
<dbReference type="PANTHER" id="PTHR40618:SF1">
    <property type="entry name" value="B-ZIP TRANSCRIPTION FACTOR (EUROFUNG)"/>
    <property type="match status" value="1"/>
</dbReference>
<evidence type="ECO:0000313" key="2">
    <source>
        <dbReference type="Proteomes" id="UP001216150"/>
    </source>
</evidence>
<evidence type="ECO:0000313" key="1">
    <source>
        <dbReference type="EMBL" id="KAJ5568833.1"/>
    </source>
</evidence>
<dbReference type="Gene3D" id="1.20.5.170">
    <property type="match status" value="1"/>
</dbReference>
<protein>
    <recommendedName>
        <fullName evidence="3">BZIP domain-containing protein</fullName>
    </recommendedName>
</protein>
<gene>
    <name evidence="1" type="ORF">N7450_011319</name>
</gene>
<comment type="caution">
    <text evidence="1">The sequence shown here is derived from an EMBL/GenBank/DDBJ whole genome shotgun (WGS) entry which is preliminary data.</text>
</comment>
<dbReference type="InterPro" id="IPR046347">
    <property type="entry name" value="bZIP_sf"/>
</dbReference>
<sequence>MPQGRRKQIRDAQRAYRSRQKDLLISLQERNGQLEDAIGHLSQIMHSFHEVRSNAALPLPKLPEAVDILEKEIIQQLRRAERSSIGYHPKRPEENTNFNDKMQRLLVQPSSDLVKAACPPPSISRQSDSPFWTSFLQTSHPLIPKARQTPCESSFGNPLAVTDSHDKPISYATTPFTQRLFKACAESGHRYLTNEAVSDREMWHEFGLVLQDTPRAEVASYFKRVLAAVPCNPIQDFRFPFISLGGAGSHFSVKRMSIITSGLQNLLPFQTTNGIKEVPSDEEWFDIHDVEGYLTSRNILLQSSQSSQTPMLLDIAKTNTKYSIFGHPLPLDQQDDVAPAIFIDEDFIISELSRLCICIGCAAAFRRRDVEALISHSAQPLPVANLQTIT</sequence>
<keyword evidence="2" id="KW-1185">Reference proteome</keyword>
<dbReference type="GO" id="GO:0003700">
    <property type="term" value="F:DNA-binding transcription factor activity"/>
    <property type="evidence" value="ECO:0007669"/>
    <property type="project" value="InterPro"/>
</dbReference>
<proteinExistence type="predicted"/>